<evidence type="ECO:0000313" key="2">
    <source>
        <dbReference type="EMBL" id="VFS39483.1"/>
    </source>
</evidence>
<dbReference type="InterPro" id="IPR036316">
    <property type="entry name" value="Pili_assmbl_chap_C_dom_sf"/>
</dbReference>
<dbReference type="InterPro" id="IPR016148">
    <property type="entry name" value="Pili_assmbl_chaperone_C"/>
</dbReference>
<evidence type="ECO:0000313" key="3">
    <source>
        <dbReference type="Proteomes" id="UP000372890"/>
    </source>
</evidence>
<dbReference type="EMBL" id="CAADIS010000005">
    <property type="protein sequence ID" value="VFS39483.1"/>
    <property type="molecule type" value="Genomic_DNA"/>
</dbReference>
<sequence>MAGPVNSEQSQRWYRIENPTPYYVTVIGLGGSEKQAEEGEFETVMLSPRSEQTVKSANYNTPYLSYINDYGGRPVLSFICNGSRCSVKKEK</sequence>
<accession>A0A484YWB5</accession>
<evidence type="ECO:0000259" key="1">
    <source>
        <dbReference type="Pfam" id="PF02753"/>
    </source>
</evidence>
<gene>
    <name evidence="2" type="primary">papD_3</name>
    <name evidence="2" type="ORF">NCTC9001_06011</name>
</gene>
<dbReference type="InterPro" id="IPR013783">
    <property type="entry name" value="Ig-like_fold"/>
</dbReference>
<reference evidence="2 3" key="1">
    <citation type="submission" date="2019-03" db="EMBL/GenBank/DDBJ databases">
        <authorList>
            <consortium name="Pathogen Informatics"/>
        </authorList>
    </citation>
    <scope>NUCLEOTIDE SEQUENCE [LARGE SCALE GENOMIC DNA]</scope>
    <source>
        <strain evidence="2 3">NCTC9001</strain>
    </source>
</reference>
<name>A0A484YWB5_ECOLX</name>
<proteinExistence type="predicted"/>
<protein>
    <submittedName>
        <fullName evidence="2">Chaperone protein PapD</fullName>
    </submittedName>
</protein>
<dbReference type="Proteomes" id="UP000372890">
    <property type="component" value="Unassembled WGS sequence"/>
</dbReference>
<feature type="domain" description="Pili assembly chaperone C-terminal" evidence="1">
    <location>
        <begin position="16"/>
        <end position="73"/>
    </location>
</feature>
<dbReference type="Gene3D" id="2.60.40.10">
    <property type="entry name" value="Immunoglobulins"/>
    <property type="match status" value="1"/>
</dbReference>
<dbReference type="SUPFAM" id="SSF49584">
    <property type="entry name" value="Periplasmic chaperone C-domain"/>
    <property type="match status" value="1"/>
</dbReference>
<organism evidence="2 3">
    <name type="scientific">Escherichia coli</name>
    <dbReference type="NCBI Taxonomy" id="562"/>
    <lineage>
        <taxon>Bacteria</taxon>
        <taxon>Pseudomonadati</taxon>
        <taxon>Pseudomonadota</taxon>
        <taxon>Gammaproteobacteria</taxon>
        <taxon>Enterobacterales</taxon>
        <taxon>Enterobacteriaceae</taxon>
        <taxon>Escherichia</taxon>
    </lineage>
</organism>
<dbReference type="AlphaFoldDB" id="A0A484YWB5"/>
<dbReference type="Pfam" id="PF02753">
    <property type="entry name" value="PapD_C"/>
    <property type="match status" value="1"/>
</dbReference>